<keyword evidence="1" id="KW-1133">Transmembrane helix</keyword>
<feature type="transmembrane region" description="Helical" evidence="1">
    <location>
        <begin position="164"/>
        <end position="185"/>
    </location>
</feature>
<keyword evidence="1" id="KW-0472">Membrane</keyword>
<feature type="transmembrane region" description="Helical" evidence="1">
    <location>
        <begin position="245"/>
        <end position="266"/>
    </location>
</feature>
<dbReference type="PANTHER" id="PTHR36435">
    <property type="entry name" value="SLR1288 PROTEIN"/>
    <property type="match status" value="1"/>
</dbReference>
<keyword evidence="3" id="KW-0378">Hydrolase</keyword>
<dbReference type="GO" id="GO:0080120">
    <property type="term" value="P:CAAX-box protein maturation"/>
    <property type="evidence" value="ECO:0007669"/>
    <property type="project" value="UniProtKB-ARBA"/>
</dbReference>
<dbReference type="PANTHER" id="PTHR36435:SF1">
    <property type="entry name" value="CAAX AMINO TERMINAL PROTEASE FAMILY PROTEIN"/>
    <property type="match status" value="1"/>
</dbReference>
<proteinExistence type="predicted"/>
<dbReference type="EMBL" id="CACRSY010000014">
    <property type="protein sequence ID" value="VYT23386.1"/>
    <property type="molecule type" value="Genomic_DNA"/>
</dbReference>
<dbReference type="GO" id="GO:0004175">
    <property type="term" value="F:endopeptidase activity"/>
    <property type="evidence" value="ECO:0007669"/>
    <property type="project" value="UniProtKB-ARBA"/>
</dbReference>
<feature type="transmembrane region" description="Helical" evidence="1">
    <location>
        <begin position="123"/>
        <end position="143"/>
    </location>
</feature>
<protein>
    <submittedName>
        <fullName evidence="3">CAAX amino terminal protease self- immunity</fullName>
    </submittedName>
</protein>
<dbReference type="AlphaFoldDB" id="A0A6N2V8T8"/>
<keyword evidence="1" id="KW-0812">Transmembrane</keyword>
<evidence type="ECO:0000256" key="1">
    <source>
        <dbReference type="SAM" id="Phobius"/>
    </source>
</evidence>
<dbReference type="RefSeq" id="WP_156342615.1">
    <property type="nucleotide sequence ID" value="NZ_CACRSY010000014.1"/>
</dbReference>
<evidence type="ECO:0000313" key="3">
    <source>
        <dbReference type="EMBL" id="VYT23386.1"/>
    </source>
</evidence>
<feature type="domain" description="CAAX prenyl protease 2/Lysostaphin resistance protein A-like" evidence="2">
    <location>
        <begin position="129"/>
        <end position="217"/>
    </location>
</feature>
<evidence type="ECO:0000259" key="2">
    <source>
        <dbReference type="Pfam" id="PF02517"/>
    </source>
</evidence>
<keyword evidence="3" id="KW-0645">Protease</keyword>
<organism evidence="3">
    <name type="scientific">Blautia hansenii</name>
    <name type="common">Ruminococcus hansenii</name>
    <dbReference type="NCBI Taxonomy" id="1322"/>
    <lineage>
        <taxon>Bacteria</taxon>
        <taxon>Bacillati</taxon>
        <taxon>Bacillota</taxon>
        <taxon>Clostridia</taxon>
        <taxon>Lachnospirales</taxon>
        <taxon>Lachnospiraceae</taxon>
        <taxon>Blautia</taxon>
    </lineage>
</organism>
<dbReference type="GO" id="GO:0006508">
    <property type="term" value="P:proteolysis"/>
    <property type="evidence" value="ECO:0007669"/>
    <property type="project" value="UniProtKB-KW"/>
</dbReference>
<reference evidence="3" key="1">
    <citation type="submission" date="2019-11" db="EMBL/GenBank/DDBJ databases">
        <authorList>
            <person name="Feng L."/>
        </authorList>
    </citation>
    <scope>NUCLEOTIDE SEQUENCE</scope>
    <source>
        <strain evidence="3">BhanseniiLFYP23</strain>
    </source>
</reference>
<dbReference type="Pfam" id="PF02517">
    <property type="entry name" value="Rce1-like"/>
    <property type="match status" value="1"/>
</dbReference>
<name>A0A6N2V8T8_BLAHA</name>
<sequence length="320" mass="36580">MEKNWSSDENKNRKKLKPWHGAVLFGIVMLSFYTIIAWAQMKWGMYGLALTELYLLFLSIFAVKMLKIPLKEIFPLKRPKWKKTLGVLLMWVSSYALMIPVTMFMAYFFPKQMFAVSEGLNEVIYSVPLILSVFISSVMPAVCEEALHRGFILKSFQSKWKNKWFLSVLMGIIFGLFHGSIWRFLPTAILGGILTYIMLETENMFYPALFHFTNNFLPSFLLSLSGNSLQTKAASELLVQQGIPVAFLGIYLAMAWVVPFGFYTAGYLLRKGEQGKKQQYIKSNGVLISLVVLTVLPIILGMMIFLYGLFFDANAFFSIM</sequence>
<feature type="transmembrane region" description="Helical" evidence="1">
    <location>
        <begin position="45"/>
        <end position="66"/>
    </location>
</feature>
<gene>
    <name evidence="3" type="ORF">BHLFYP23_00762</name>
</gene>
<feature type="transmembrane region" description="Helical" evidence="1">
    <location>
        <begin position="21"/>
        <end position="39"/>
    </location>
</feature>
<feature type="transmembrane region" description="Helical" evidence="1">
    <location>
        <begin position="286"/>
        <end position="310"/>
    </location>
</feature>
<dbReference type="InterPro" id="IPR003675">
    <property type="entry name" value="Rce1/LyrA-like_dom"/>
</dbReference>
<feature type="transmembrane region" description="Helical" evidence="1">
    <location>
        <begin position="87"/>
        <end position="108"/>
    </location>
</feature>
<dbReference type="InterPro" id="IPR052710">
    <property type="entry name" value="CAAX_protease"/>
</dbReference>
<accession>A0A6N2V8T8</accession>